<feature type="domain" description="ERAP1-like C-terminal" evidence="15">
    <location>
        <begin position="512"/>
        <end position="819"/>
    </location>
</feature>
<dbReference type="Pfam" id="PF11838">
    <property type="entry name" value="ERAP1_C"/>
    <property type="match status" value="1"/>
</dbReference>
<evidence type="ECO:0000256" key="8">
    <source>
        <dbReference type="ARBA" id="ARBA00022723"/>
    </source>
</evidence>
<dbReference type="PANTHER" id="PTHR11533">
    <property type="entry name" value="PROTEASE M1 ZINC METALLOPROTEASE"/>
    <property type="match status" value="1"/>
</dbReference>
<comment type="cofactor">
    <cofactor evidence="2">
        <name>Zn(2+)</name>
        <dbReference type="ChEBI" id="CHEBI:29105"/>
    </cofactor>
</comment>
<dbReference type="InterPro" id="IPR045357">
    <property type="entry name" value="Aminopeptidase_N-like_N"/>
</dbReference>
<evidence type="ECO:0000259" key="16">
    <source>
        <dbReference type="Pfam" id="PF17900"/>
    </source>
</evidence>
<comment type="caution">
    <text evidence="17">The sequence shown here is derived from an EMBL/GenBank/DDBJ whole genome shotgun (WGS) entry which is preliminary data.</text>
</comment>
<dbReference type="InterPro" id="IPR012778">
    <property type="entry name" value="Pept_M1_aminopeptidase"/>
</dbReference>
<keyword evidence="11" id="KW-0482">Metalloprotease</keyword>
<dbReference type="SUPFAM" id="SSF63737">
    <property type="entry name" value="Leukotriene A4 hydrolase N-terminal domain"/>
    <property type="match status" value="1"/>
</dbReference>
<dbReference type="InterPro" id="IPR027268">
    <property type="entry name" value="Peptidase_M4/M1_CTD_sf"/>
</dbReference>
<dbReference type="Proteomes" id="UP001595914">
    <property type="component" value="Unassembled WGS sequence"/>
</dbReference>
<evidence type="ECO:0000256" key="6">
    <source>
        <dbReference type="ARBA" id="ARBA00022438"/>
    </source>
</evidence>
<dbReference type="RefSeq" id="WP_378419611.1">
    <property type="nucleotide sequence ID" value="NZ_JBHSFO010000014.1"/>
</dbReference>
<dbReference type="InterPro" id="IPR014782">
    <property type="entry name" value="Peptidase_M1_dom"/>
</dbReference>
<evidence type="ECO:0000313" key="17">
    <source>
        <dbReference type="EMBL" id="MFC4605875.1"/>
    </source>
</evidence>
<dbReference type="PRINTS" id="PR00756">
    <property type="entry name" value="ALADIPTASE"/>
</dbReference>
<evidence type="ECO:0000256" key="10">
    <source>
        <dbReference type="ARBA" id="ARBA00022833"/>
    </source>
</evidence>
<reference evidence="18" key="1">
    <citation type="journal article" date="2019" name="Int. J. Syst. Evol. Microbiol.">
        <title>The Global Catalogue of Microorganisms (GCM) 10K type strain sequencing project: providing services to taxonomists for standard genome sequencing and annotation.</title>
        <authorList>
            <consortium name="The Broad Institute Genomics Platform"/>
            <consortium name="The Broad Institute Genome Sequencing Center for Infectious Disease"/>
            <person name="Wu L."/>
            <person name="Ma J."/>
        </authorList>
    </citation>
    <scope>NUCLEOTIDE SEQUENCE [LARGE SCALE GENOMIC DNA]</scope>
    <source>
        <strain evidence="18">CCUG 54520</strain>
    </source>
</reference>
<keyword evidence="8" id="KW-0479">Metal-binding</keyword>
<evidence type="ECO:0000256" key="12">
    <source>
        <dbReference type="ARBA" id="ARBA00029811"/>
    </source>
</evidence>
<proteinExistence type="inferred from homology"/>
<feature type="domain" description="Aminopeptidase N-like N-terminal" evidence="16">
    <location>
        <begin position="96"/>
        <end position="189"/>
    </location>
</feature>
<evidence type="ECO:0000256" key="4">
    <source>
        <dbReference type="ARBA" id="ARBA00012564"/>
    </source>
</evidence>
<evidence type="ECO:0000256" key="13">
    <source>
        <dbReference type="ARBA" id="ARBA00031533"/>
    </source>
</evidence>
<keyword evidence="18" id="KW-1185">Reference proteome</keyword>
<evidence type="ECO:0000256" key="9">
    <source>
        <dbReference type="ARBA" id="ARBA00022801"/>
    </source>
</evidence>
<dbReference type="InterPro" id="IPR042097">
    <property type="entry name" value="Aminopeptidase_N-like_N_sf"/>
</dbReference>
<name>A0ABV9FY73_9NOCA</name>
<comment type="similarity">
    <text evidence="3">Belongs to the peptidase M1 family.</text>
</comment>
<dbReference type="InterPro" id="IPR050344">
    <property type="entry name" value="Peptidase_M1_aminopeptidases"/>
</dbReference>
<evidence type="ECO:0000256" key="5">
    <source>
        <dbReference type="ARBA" id="ARBA00015611"/>
    </source>
</evidence>
<evidence type="ECO:0000256" key="3">
    <source>
        <dbReference type="ARBA" id="ARBA00010136"/>
    </source>
</evidence>
<evidence type="ECO:0000259" key="15">
    <source>
        <dbReference type="Pfam" id="PF11838"/>
    </source>
</evidence>
<dbReference type="Pfam" id="PF01433">
    <property type="entry name" value="Peptidase_M1"/>
    <property type="match status" value="1"/>
</dbReference>
<evidence type="ECO:0000259" key="14">
    <source>
        <dbReference type="Pfam" id="PF01433"/>
    </source>
</evidence>
<dbReference type="Gene3D" id="2.60.40.1730">
    <property type="entry name" value="tricorn interacting facor f3 domain"/>
    <property type="match status" value="1"/>
</dbReference>
<dbReference type="EC" id="3.4.11.2" evidence="4"/>
<evidence type="ECO:0000256" key="2">
    <source>
        <dbReference type="ARBA" id="ARBA00001947"/>
    </source>
</evidence>
<evidence type="ECO:0000256" key="11">
    <source>
        <dbReference type="ARBA" id="ARBA00023049"/>
    </source>
</evidence>
<evidence type="ECO:0000313" key="18">
    <source>
        <dbReference type="Proteomes" id="UP001595914"/>
    </source>
</evidence>
<accession>A0ABV9FY73</accession>
<feature type="domain" description="Peptidase M1 membrane alanine aminopeptidase" evidence="14">
    <location>
        <begin position="231"/>
        <end position="441"/>
    </location>
</feature>
<keyword evidence="7" id="KW-0645">Protease</keyword>
<dbReference type="NCBIfam" id="TIGR02412">
    <property type="entry name" value="pepN_strep_liv"/>
    <property type="match status" value="1"/>
</dbReference>
<dbReference type="PANTHER" id="PTHR11533:SF174">
    <property type="entry name" value="PUROMYCIN-SENSITIVE AMINOPEPTIDASE-RELATED"/>
    <property type="match status" value="1"/>
</dbReference>
<keyword evidence="10" id="KW-0862">Zinc</keyword>
<comment type="catalytic activity">
    <reaction evidence="1">
        <text>Release of an N-terminal amino acid, Xaa-|-Yaa- from a peptide, amide or arylamide. Xaa is preferably Ala, but may be most amino acids including Pro (slow action). When a terminal hydrophobic residue is followed by a prolyl residue, the two may be released as an intact Xaa-Pro dipeptide.</text>
        <dbReference type="EC" id="3.4.11.2"/>
    </reaction>
</comment>
<evidence type="ECO:0000256" key="1">
    <source>
        <dbReference type="ARBA" id="ARBA00000098"/>
    </source>
</evidence>
<dbReference type="InterPro" id="IPR001930">
    <property type="entry name" value="Peptidase_M1"/>
</dbReference>
<dbReference type="InterPro" id="IPR024571">
    <property type="entry name" value="ERAP1-like_C_dom"/>
</dbReference>
<gene>
    <name evidence="17" type="primary">pepN</name>
    <name evidence="17" type="ORF">ACFO6S_19415</name>
</gene>
<sequence length="828" mass="91098">MSTANLTRDETAARSSAITARAYRVELDVLTAPDPDRSDFATTTTLEFDATVDATWIDFIGLSVESVTVNGDSVDVEYDGARIAIRGLRPSNVVTVTAVGEYSRSGEGLHRFHDPVDAQTYLYTQYEPSDARRVFACFEQPDMKAPFTFAVTAPGGWEVVSNRTVATREADDTRQVVEFEPTLPISTYLTAIAAGPYARVDSSWSKGDLTVPLGVLCRASLAQYLDADTIFEVTAQGLDFFAEQFDYPYPWGKYDQVFVPEYNLGAMENPGLVTFTEAYVFRGAATAAQYEGRANTILHEMAHMWFGDLVTMVWWDDLWLKESFADYMGALASAEATEWTDAWVAFANRRKAWAYSQDQLPTTHPIVADIVDLEAAKLNFDGITYAKGASVLKQLVAYVGRDAFFEGARRYFRTHEFGNTTLADLLAELEAASGRDLTVWAKLWLQTSGVSTLTLERRKGKGHEIVQTEPRPHTLAVGCYDFDESGALVLSRRLVVDIEEARTPIELTETPLVLLNDGDLTYAKVRLGGYSIRTVESSLDRIVDPLARGLVWSALWNSTRDGQLEVPRYLEMARTFAPTEPNMALLTSVLANASFAVGHYLPAAERDRWRNRWLESCWDAMSAADPGSGAQLAWARALASAATVDDGRATEIRAVLDGTATVPGLALDPDLRWALWTALAATGRADAADLDAELGRDDTASGRTAHRQALAARPDEQVKAQAWAAAWGDVSLSNDHLDAVIGGFRAGARRDLIAEYDVEYFAAIGEAWATRSIEIARRLVLGLFPAADSLVPVDAWLDANAAAPAALRRLVLEQRDHLARDLHVRRAR</sequence>
<dbReference type="EMBL" id="JBHSFO010000014">
    <property type="protein sequence ID" value="MFC4605875.1"/>
    <property type="molecule type" value="Genomic_DNA"/>
</dbReference>
<evidence type="ECO:0000256" key="7">
    <source>
        <dbReference type="ARBA" id="ARBA00022670"/>
    </source>
</evidence>
<keyword evidence="9 17" id="KW-0378">Hydrolase</keyword>
<protein>
    <recommendedName>
        <fullName evidence="5">Aminopeptidase N</fullName>
        <ecNumber evidence="4">3.4.11.2</ecNumber>
    </recommendedName>
    <alternativeName>
        <fullName evidence="12">Alanine aminopeptidase</fullName>
    </alternativeName>
    <alternativeName>
        <fullName evidence="13">Lysyl aminopeptidase</fullName>
    </alternativeName>
</protein>
<dbReference type="Pfam" id="PF17900">
    <property type="entry name" value="Peptidase_M1_N"/>
    <property type="match status" value="1"/>
</dbReference>
<dbReference type="Gene3D" id="1.10.390.10">
    <property type="entry name" value="Neutral Protease Domain 2"/>
    <property type="match status" value="1"/>
</dbReference>
<organism evidence="17 18">
    <name type="scientific">Rhodococcus kronopolitis</name>
    <dbReference type="NCBI Taxonomy" id="1460226"/>
    <lineage>
        <taxon>Bacteria</taxon>
        <taxon>Bacillati</taxon>
        <taxon>Actinomycetota</taxon>
        <taxon>Actinomycetes</taxon>
        <taxon>Mycobacteriales</taxon>
        <taxon>Nocardiaceae</taxon>
        <taxon>Rhodococcus</taxon>
    </lineage>
</organism>
<dbReference type="GO" id="GO:0016285">
    <property type="term" value="F:alanyl aminopeptidase activity"/>
    <property type="evidence" value="ECO:0007669"/>
    <property type="project" value="UniProtKB-EC"/>
</dbReference>
<dbReference type="CDD" id="cd09602">
    <property type="entry name" value="M1_APN"/>
    <property type="match status" value="1"/>
</dbReference>
<keyword evidence="6 17" id="KW-0031">Aminopeptidase</keyword>
<dbReference type="SUPFAM" id="SSF55486">
    <property type="entry name" value="Metalloproteases ('zincins'), catalytic domain"/>
    <property type="match status" value="1"/>
</dbReference>